<reference evidence="14" key="1">
    <citation type="submission" date="2016-10" db="EMBL/GenBank/DDBJ databases">
        <authorList>
            <person name="de Groot N.N."/>
        </authorList>
    </citation>
    <scope>NUCLEOTIDE SEQUENCE [LARGE SCALE GENOMIC DNA]</scope>
    <source>
        <strain evidence="14">10nlg</strain>
    </source>
</reference>
<evidence type="ECO:0000256" key="2">
    <source>
        <dbReference type="ARBA" id="ARBA00004496"/>
    </source>
</evidence>
<protein>
    <recommendedName>
        <fullName evidence="6 10">Ornithine carbamoyltransferase</fullName>
        <shortName evidence="10">OTCase</shortName>
        <ecNumber evidence="5 10">2.1.3.3</ecNumber>
    </recommendedName>
</protein>
<dbReference type="OrthoDB" id="9802587at2"/>
<dbReference type="PANTHER" id="PTHR45753">
    <property type="entry name" value="ORNITHINE CARBAMOYLTRANSFERASE, MITOCHONDRIAL"/>
    <property type="match status" value="1"/>
</dbReference>
<evidence type="ECO:0000256" key="7">
    <source>
        <dbReference type="ARBA" id="ARBA00022490"/>
    </source>
</evidence>
<dbReference type="FunFam" id="3.40.50.1370:FF:000008">
    <property type="entry name" value="Ornithine carbamoyltransferase"/>
    <property type="match status" value="1"/>
</dbReference>
<comment type="function">
    <text evidence="1">Reversibly catalyzes the transfer of the carbamoyl group from carbamoyl phosphate (CP) to the N(epsilon) atom of ornithine (ORN) to produce L-citrulline.</text>
</comment>
<evidence type="ECO:0000259" key="12">
    <source>
        <dbReference type="Pfam" id="PF02729"/>
    </source>
</evidence>
<evidence type="ECO:0000256" key="9">
    <source>
        <dbReference type="ARBA" id="ARBA00048772"/>
    </source>
</evidence>
<evidence type="ECO:0000256" key="1">
    <source>
        <dbReference type="ARBA" id="ARBA00003822"/>
    </source>
</evidence>
<feature type="binding site" evidence="10">
    <location>
        <position position="163"/>
    </location>
    <ligand>
        <name>L-ornithine</name>
        <dbReference type="ChEBI" id="CHEBI:46911"/>
    </ligand>
</feature>
<dbReference type="EC" id="2.1.3.3" evidence="5 10"/>
<keyword evidence="8 10" id="KW-0808">Transferase</keyword>
<dbReference type="PROSITE" id="PS00097">
    <property type="entry name" value="CARBAMOYLTRANSFERASE"/>
    <property type="match status" value="1"/>
</dbReference>
<evidence type="ECO:0000256" key="3">
    <source>
        <dbReference type="ARBA" id="ARBA00004975"/>
    </source>
</evidence>
<dbReference type="GO" id="GO:0019240">
    <property type="term" value="P:citrulline biosynthetic process"/>
    <property type="evidence" value="ECO:0007669"/>
    <property type="project" value="TreeGrafter"/>
</dbReference>
<name>A0A1H9RPE0_9BACI</name>
<dbReference type="Gene3D" id="3.40.50.1370">
    <property type="entry name" value="Aspartate/ornithine carbamoyltransferase"/>
    <property type="match status" value="2"/>
</dbReference>
<dbReference type="GO" id="GO:0004585">
    <property type="term" value="F:ornithine carbamoyltransferase activity"/>
    <property type="evidence" value="ECO:0007669"/>
    <property type="project" value="UniProtKB-UniRule"/>
</dbReference>
<dbReference type="SUPFAM" id="SSF53671">
    <property type="entry name" value="Aspartate/ornithine carbamoyltransferase"/>
    <property type="match status" value="1"/>
</dbReference>
<dbReference type="InterPro" id="IPR006130">
    <property type="entry name" value="Asp/Orn_carbamoylTrfase"/>
</dbReference>
<keyword evidence="7 10" id="KW-0963">Cytoplasm</keyword>
<dbReference type="STRING" id="1464123.SAMN05444126_10540"/>
<comment type="catalytic activity">
    <reaction evidence="9 10">
        <text>carbamoyl phosphate + L-ornithine = L-citrulline + phosphate + H(+)</text>
        <dbReference type="Rhea" id="RHEA:19513"/>
        <dbReference type="ChEBI" id="CHEBI:15378"/>
        <dbReference type="ChEBI" id="CHEBI:43474"/>
        <dbReference type="ChEBI" id="CHEBI:46911"/>
        <dbReference type="ChEBI" id="CHEBI:57743"/>
        <dbReference type="ChEBI" id="CHEBI:58228"/>
        <dbReference type="EC" id="2.1.3.3"/>
    </reaction>
</comment>
<dbReference type="InterPro" id="IPR024904">
    <property type="entry name" value="OTCase_ArgI"/>
</dbReference>
<dbReference type="InterPro" id="IPR006132">
    <property type="entry name" value="Asp/Orn_carbamoyltranf_P-bd"/>
</dbReference>
<comment type="similarity">
    <text evidence="4 10">Belongs to the aspartate/ornithine carbamoyltransferase superfamily. OTCase family.</text>
</comment>
<dbReference type="PANTHER" id="PTHR45753:SF3">
    <property type="entry name" value="ORNITHINE TRANSCARBAMYLASE, MITOCHONDRIAL"/>
    <property type="match status" value="1"/>
</dbReference>
<dbReference type="InterPro" id="IPR006131">
    <property type="entry name" value="Asp_carbamoyltransf_Asp/Orn-bd"/>
</dbReference>
<dbReference type="Pfam" id="PF02729">
    <property type="entry name" value="OTCace_N"/>
    <property type="match status" value="1"/>
</dbReference>
<comment type="caution">
    <text evidence="13">The sequence shown here is derived from an EMBL/GenBank/DDBJ whole genome shotgun (WGS) entry which is preliminary data.</text>
</comment>
<dbReference type="NCBIfam" id="NF001986">
    <property type="entry name" value="PRK00779.1"/>
    <property type="match status" value="1"/>
</dbReference>
<evidence type="ECO:0000256" key="10">
    <source>
        <dbReference type="HAMAP-Rule" id="MF_01109"/>
    </source>
</evidence>
<feature type="binding site" evidence="10">
    <location>
        <begin position="131"/>
        <end position="134"/>
    </location>
    <ligand>
        <name>carbamoyl phosphate</name>
        <dbReference type="ChEBI" id="CHEBI:58228"/>
    </ligand>
</feature>
<keyword evidence="14" id="KW-1185">Reference proteome</keyword>
<accession>A0A1H9RPE0</accession>
<evidence type="ECO:0000256" key="5">
    <source>
        <dbReference type="ARBA" id="ARBA00013007"/>
    </source>
</evidence>
<feature type="domain" description="Aspartate/ornithine carbamoyltransferase Asp/Orn-binding" evidence="11">
    <location>
        <begin position="151"/>
        <end position="304"/>
    </location>
</feature>
<dbReference type="RefSeq" id="WP_093072205.1">
    <property type="nucleotide sequence ID" value="NZ_FOGV01000005.1"/>
</dbReference>
<dbReference type="Proteomes" id="UP000199318">
    <property type="component" value="Unassembled WGS sequence"/>
</dbReference>
<feature type="binding site" evidence="10">
    <location>
        <position position="295"/>
    </location>
    <ligand>
        <name>carbamoyl phosphate</name>
        <dbReference type="ChEBI" id="CHEBI:58228"/>
    </ligand>
</feature>
<feature type="binding site" evidence="10">
    <location>
        <begin position="231"/>
        <end position="232"/>
    </location>
    <ligand>
        <name>L-ornithine</name>
        <dbReference type="ChEBI" id="CHEBI:46911"/>
    </ligand>
</feature>
<dbReference type="InterPro" id="IPR002292">
    <property type="entry name" value="Orn/put_carbamltrans"/>
</dbReference>
<dbReference type="NCBIfam" id="TIGR00658">
    <property type="entry name" value="orni_carb_tr"/>
    <property type="match status" value="1"/>
</dbReference>
<dbReference type="GO" id="GO:0016597">
    <property type="term" value="F:amino acid binding"/>
    <property type="evidence" value="ECO:0007669"/>
    <property type="project" value="InterPro"/>
</dbReference>
<dbReference type="FunFam" id="3.40.50.1370:FF:000016">
    <property type="entry name" value="Ornithine carbamoyltransferase"/>
    <property type="match status" value="1"/>
</dbReference>
<feature type="binding site" evidence="10">
    <location>
        <position position="104"/>
    </location>
    <ligand>
        <name>carbamoyl phosphate</name>
        <dbReference type="ChEBI" id="CHEBI:58228"/>
    </ligand>
</feature>
<evidence type="ECO:0000313" key="14">
    <source>
        <dbReference type="Proteomes" id="UP000199318"/>
    </source>
</evidence>
<feature type="binding site" evidence="10">
    <location>
        <begin position="267"/>
        <end position="268"/>
    </location>
    <ligand>
        <name>carbamoyl phosphate</name>
        <dbReference type="ChEBI" id="CHEBI:58228"/>
    </ligand>
</feature>
<dbReference type="GO" id="GO:0042450">
    <property type="term" value="P:L-arginine biosynthetic process via ornithine"/>
    <property type="evidence" value="ECO:0007669"/>
    <property type="project" value="UniProtKB-UniRule"/>
</dbReference>
<feature type="binding site" evidence="10">
    <location>
        <position position="80"/>
    </location>
    <ligand>
        <name>carbamoyl phosphate</name>
        <dbReference type="ChEBI" id="CHEBI:58228"/>
    </ligand>
</feature>
<comment type="subcellular location">
    <subcellularLocation>
        <location evidence="2 10">Cytoplasm</location>
    </subcellularLocation>
</comment>
<dbReference type="Pfam" id="PF00185">
    <property type="entry name" value="OTCace"/>
    <property type="match status" value="1"/>
</dbReference>
<feature type="binding site" evidence="10">
    <location>
        <position position="227"/>
    </location>
    <ligand>
        <name>L-ornithine</name>
        <dbReference type="ChEBI" id="CHEBI:46911"/>
    </ligand>
</feature>
<dbReference type="GO" id="GO:0005737">
    <property type="term" value="C:cytoplasm"/>
    <property type="evidence" value="ECO:0007669"/>
    <property type="project" value="UniProtKB-SubCell"/>
</dbReference>
<dbReference type="PRINTS" id="PR00102">
    <property type="entry name" value="OTCASE"/>
</dbReference>
<organism evidence="13 14">
    <name type="scientific">Salisediminibacterium halotolerans</name>
    <dbReference type="NCBI Taxonomy" id="517425"/>
    <lineage>
        <taxon>Bacteria</taxon>
        <taxon>Bacillati</taxon>
        <taxon>Bacillota</taxon>
        <taxon>Bacilli</taxon>
        <taxon>Bacillales</taxon>
        <taxon>Bacillaceae</taxon>
        <taxon>Salisediminibacterium</taxon>
    </lineage>
</organism>
<evidence type="ECO:0000259" key="11">
    <source>
        <dbReference type="Pfam" id="PF00185"/>
    </source>
</evidence>
<dbReference type="AlphaFoldDB" id="A0A1H9RPE0"/>
<evidence type="ECO:0000256" key="4">
    <source>
        <dbReference type="ARBA" id="ARBA00007805"/>
    </source>
</evidence>
<evidence type="ECO:0000313" key="13">
    <source>
        <dbReference type="EMBL" id="SER74547.1"/>
    </source>
</evidence>
<gene>
    <name evidence="13" type="ORF">SAMN05444126_10540</name>
</gene>
<sequence length="307" mass="33961">MTKRDYLTVTDFTKKETLELIDEAIKLKHERKSGVNHNDLAGKTLGMIFEKSSTRTRVSFEAGMMQLGGHALFLSHRDIQLGRGESIHDTANVLSRYVDGLMIRTFAHSGIEEFAQYAEVPIINGLTDEHHPCQVLADLMTIREEKGDLTGLTMCFIGDGYNNMTHSLMEGAALMGMNMHVASPEGYEPSADITNKVHSLHETNGGSFQFSHDPAAAIADADVILTDVWASMGNETEEAERMEKFADYQVNGALVSSAAPNYMFLHCLPAHRGEEVSASIIDGPRSFVFEEAENRMHAQKALLKKLL</sequence>
<evidence type="ECO:0000256" key="6">
    <source>
        <dbReference type="ARBA" id="ARBA00016634"/>
    </source>
</evidence>
<comment type="pathway">
    <text evidence="3">Amino-acid biosynthesis; L-arginine biosynthesis; L-arginine from L-ornithine and carbamoyl phosphate: step 1/3.</text>
</comment>
<dbReference type="HAMAP" id="MF_01109">
    <property type="entry name" value="OTCase"/>
    <property type="match status" value="1"/>
</dbReference>
<dbReference type="EMBL" id="FOGV01000005">
    <property type="protein sequence ID" value="SER74547.1"/>
    <property type="molecule type" value="Genomic_DNA"/>
</dbReference>
<dbReference type="PRINTS" id="PR00100">
    <property type="entry name" value="AOTCASE"/>
</dbReference>
<proteinExistence type="inferred from homology"/>
<feature type="binding site" evidence="10">
    <location>
        <begin position="53"/>
        <end position="56"/>
    </location>
    <ligand>
        <name>carbamoyl phosphate</name>
        <dbReference type="ChEBI" id="CHEBI:58228"/>
    </ligand>
</feature>
<feature type="domain" description="Aspartate/ornithine carbamoyltransferase carbamoyl-P binding" evidence="12">
    <location>
        <begin position="4"/>
        <end position="144"/>
    </location>
</feature>
<dbReference type="InterPro" id="IPR036901">
    <property type="entry name" value="Asp/Orn_carbamoylTrfase_sf"/>
</dbReference>
<evidence type="ECO:0000256" key="8">
    <source>
        <dbReference type="ARBA" id="ARBA00022679"/>
    </source>
</evidence>